<comment type="catalytic activity">
    <reaction evidence="4 7">
        <text>uridine(38/39/40) in tRNA = pseudouridine(38/39/40) in tRNA</text>
        <dbReference type="Rhea" id="RHEA:22376"/>
        <dbReference type="Rhea" id="RHEA-COMP:10085"/>
        <dbReference type="Rhea" id="RHEA-COMP:10087"/>
        <dbReference type="ChEBI" id="CHEBI:65314"/>
        <dbReference type="ChEBI" id="CHEBI:65315"/>
        <dbReference type="EC" id="5.4.99.12"/>
    </reaction>
</comment>
<dbReference type="PANTHER" id="PTHR11142">
    <property type="entry name" value="PSEUDOURIDYLATE SYNTHASE"/>
    <property type="match status" value="1"/>
</dbReference>
<dbReference type="InterPro" id="IPR020095">
    <property type="entry name" value="PsdUridine_synth_TruA_C"/>
</dbReference>
<reference evidence="9" key="1">
    <citation type="submission" date="2022-07" db="EMBL/GenBank/DDBJ databases">
        <title>Alkalimarinus sp. nov., isolated from gut of a Alitta virens.</title>
        <authorList>
            <person name="Yang A.I."/>
            <person name="Shin N.-R."/>
        </authorList>
    </citation>
    <scope>NUCLEOTIDE SEQUENCE</scope>
    <source>
        <strain evidence="9">FA028</strain>
    </source>
</reference>
<evidence type="ECO:0000256" key="6">
    <source>
        <dbReference type="PIRSR" id="PIRSR001430-2"/>
    </source>
</evidence>
<dbReference type="Proteomes" id="UP001164472">
    <property type="component" value="Chromosome"/>
</dbReference>
<dbReference type="EC" id="5.4.99.12" evidence="4"/>
<comment type="function">
    <text evidence="4">Formation of pseudouridine at positions 38, 39 and 40 in the anticodon stem and loop of transfer RNAs.</text>
</comment>
<dbReference type="Gene3D" id="3.30.70.580">
    <property type="entry name" value="Pseudouridine synthase I, catalytic domain, N-terminal subdomain"/>
    <property type="match status" value="1"/>
</dbReference>
<comment type="similarity">
    <text evidence="1 4 7">Belongs to the tRNA pseudouridine synthase TruA family.</text>
</comment>
<accession>A0A9E8KR86</accession>
<name>A0A9E8KR86_9ALTE</name>
<evidence type="ECO:0000259" key="8">
    <source>
        <dbReference type="Pfam" id="PF01416"/>
    </source>
</evidence>
<dbReference type="Gene3D" id="3.30.70.660">
    <property type="entry name" value="Pseudouridine synthase I, catalytic domain, C-terminal subdomain"/>
    <property type="match status" value="1"/>
</dbReference>
<evidence type="ECO:0000256" key="5">
    <source>
        <dbReference type="PIRSR" id="PIRSR001430-1"/>
    </source>
</evidence>
<dbReference type="PANTHER" id="PTHR11142:SF0">
    <property type="entry name" value="TRNA PSEUDOURIDINE SYNTHASE-LIKE 1"/>
    <property type="match status" value="1"/>
</dbReference>
<evidence type="ECO:0000256" key="3">
    <source>
        <dbReference type="ARBA" id="ARBA00023235"/>
    </source>
</evidence>
<keyword evidence="10" id="KW-1185">Reference proteome</keyword>
<dbReference type="HAMAP" id="MF_00171">
    <property type="entry name" value="TruA"/>
    <property type="match status" value="1"/>
</dbReference>
<evidence type="ECO:0000256" key="4">
    <source>
        <dbReference type="HAMAP-Rule" id="MF_00171"/>
    </source>
</evidence>
<evidence type="ECO:0000256" key="1">
    <source>
        <dbReference type="ARBA" id="ARBA00009375"/>
    </source>
</evidence>
<keyword evidence="2 4" id="KW-0819">tRNA processing</keyword>
<comment type="subunit">
    <text evidence="4">Homodimer.</text>
</comment>
<dbReference type="InterPro" id="IPR001406">
    <property type="entry name" value="PsdUridine_synth_TruA"/>
</dbReference>
<feature type="binding site" evidence="4 6">
    <location>
        <position position="125"/>
    </location>
    <ligand>
        <name>substrate</name>
    </ligand>
</feature>
<gene>
    <name evidence="4 9" type="primary">truA</name>
    <name evidence="9" type="ORF">NNL22_05590</name>
</gene>
<dbReference type="KEGG" id="asem:NNL22_05590"/>
<proteinExistence type="inferred from homology"/>
<dbReference type="PIRSF" id="PIRSF001430">
    <property type="entry name" value="tRNA_psdUrid_synth"/>
    <property type="match status" value="1"/>
</dbReference>
<dbReference type="InterPro" id="IPR020103">
    <property type="entry name" value="PsdUridine_synth_cat_dom_sf"/>
</dbReference>
<dbReference type="GO" id="GO:0031119">
    <property type="term" value="P:tRNA pseudouridine synthesis"/>
    <property type="evidence" value="ECO:0007669"/>
    <property type="project" value="UniProtKB-UniRule"/>
</dbReference>
<protein>
    <recommendedName>
        <fullName evidence="4">tRNA pseudouridine synthase A</fullName>
        <ecNumber evidence="4">5.4.99.12</ecNumber>
    </recommendedName>
    <alternativeName>
        <fullName evidence="4">tRNA pseudouridine(38-40) synthase</fullName>
    </alternativeName>
    <alternativeName>
        <fullName evidence="4">tRNA pseudouridylate synthase I</fullName>
    </alternativeName>
    <alternativeName>
        <fullName evidence="4">tRNA-uridine isomerase I</fullName>
    </alternativeName>
</protein>
<feature type="active site" description="Nucleophile" evidence="4 5">
    <location>
        <position position="67"/>
    </location>
</feature>
<dbReference type="RefSeq" id="WP_251812171.1">
    <property type="nucleotide sequence ID" value="NZ_CP101527.1"/>
</dbReference>
<evidence type="ECO:0000313" key="9">
    <source>
        <dbReference type="EMBL" id="UZW76055.1"/>
    </source>
</evidence>
<evidence type="ECO:0000313" key="10">
    <source>
        <dbReference type="Proteomes" id="UP001164472"/>
    </source>
</evidence>
<evidence type="ECO:0000256" key="2">
    <source>
        <dbReference type="ARBA" id="ARBA00022694"/>
    </source>
</evidence>
<keyword evidence="3 4" id="KW-0413">Isomerase</keyword>
<dbReference type="AlphaFoldDB" id="A0A9E8KR86"/>
<dbReference type="SUPFAM" id="SSF55120">
    <property type="entry name" value="Pseudouridine synthase"/>
    <property type="match status" value="1"/>
</dbReference>
<dbReference type="CDD" id="cd02570">
    <property type="entry name" value="PseudoU_synth_EcTruA"/>
    <property type="match status" value="1"/>
</dbReference>
<dbReference type="FunFam" id="3.30.70.580:FF:000001">
    <property type="entry name" value="tRNA pseudouridine synthase A"/>
    <property type="match status" value="1"/>
</dbReference>
<dbReference type="GO" id="GO:0160147">
    <property type="term" value="F:tRNA pseudouridine(38-40) synthase activity"/>
    <property type="evidence" value="ECO:0007669"/>
    <property type="project" value="UniProtKB-EC"/>
</dbReference>
<comment type="caution">
    <text evidence="4">Lacks conserved residue(s) required for the propagation of feature annotation.</text>
</comment>
<dbReference type="InterPro" id="IPR020097">
    <property type="entry name" value="PsdUridine_synth_TruA_a/b_dom"/>
</dbReference>
<dbReference type="InterPro" id="IPR020094">
    <property type="entry name" value="TruA/RsuA/RluB/E/F_N"/>
</dbReference>
<feature type="domain" description="Pseudouridine synthase I TruA alpha/beta" evidence="8">
    <location>
        <begin position="158"/>
        <end position="260"/>
    </location>
</feature>
<sequence length="285" mass="31595">MSSVKSDTPGTLIGSGRVALVLEYNGGRYHGWQSQKSGLPTVQQNLEIALSKVANHPVEVVCAGRTDAGVHASHQVIHFETSALRSQRSWVMGANANLPSDISVHWVGNVDESFHARFSAKNRRYRYVIYNNPIRPALYNKEVTWNYRPLDEKKMAFAAQCLIGEHDFSSFRAAGCQAKSPVRTVQFLEVKRFSDFIIIDIQANAFLHHMVRNIAGVLMAIGSGTMPETWAEEVLHAKDRSLGGVTAPPFGLYFIHVGYESGEIPMVELGPSFIKPYYVLSNSSV</sequence>
<dbReference type="EMBL" id="CP101527">
    <property type="protein sequence ID" value="UZW76055.1"/>
    <property type="molecule type" value="Genomic_DNA"/>
</dbReference>
<feature type="domain" description="Pseudouridine synthase I TruA alpha/beta" evidence="8">
    <location>
        <begin position="23"/>
        <end position="118"/>
    </location>
</feature>
<dbReference type="Pfam" id="PF01416">
    <property type="entry name" value="PseudoU_synth_1"/>
    <property type="match status" value="2"/>
</dbReference>
<evidence type="ECO:0000256" key="7">
    <source>
        <dbReference type="RuleBase" id="RU003792"/>
    </source>
</evidence>
<dbReference type="GO" id="GO:0003723">
    <property type="term" value="F:RNA binding"/>
    <property type="evidence" value="ECO:0007669"/>
    <property type="project" value="InterPro"/>
</dbReference>
<dbReference type="NCBIfam" id="TIGR00071">
    <property type="entry name" value="hisT_truA"/>
    <property type="match status" value="1"/>
</dbReference>
<organism evidence="9 10">
    <name type="scientific">Alkalimarinus sediminis</name>
    <dbReference type="NCBI Taxonomy" id="1632866"/>
    <lineage>
        <taxon>Bacteria</taxon>
        <taxon>Pseudomonadati</taxon>
        <taxon>Pseudomonadota</taxon>
        <taxon>Gammaproteobacteria</taxon>
        <taxon>Alteromonadales</taxon>
        <taxon>Alteromonadaceae</taxon>
        <taxon>Alkalimarinus</taxon>
    </lineage>
</organism>